<dbReference type="EMBL" id="CM020618">
    <property type="protein sequence ID" value="KAK1858093.1"/>
    <property type="molecule type" value="Genomic_DNA"/>
</dbReference>
<keyword evidence="2" id="KW-1185">Reference proteome</keyword>
<reference evidence="1" key="1">
    <citation type="submission" date="2019-11" db="EMBL/GenBank/DDBJ databases">
        <title>Nori genome reveals adaptations in red seaweeds to the harsh intertidal environment.</title>
        <authorList>
            <person name="Wang D."/>
            <person name="Mao Y."/>
        </authorList>
    </citation>
    <scope>NUCLEOTIDE SEQUENCE</scope>
    <source>
        <tissue evidence="1">Gametophyte</tissue>
    </source>
</reference>
<dbReference type="Proteomes" id="UP000798662">
    <property type="component" value="Chromosome 1"/>
</dbReference>
<name>A0ACC3BKG0_PYRYE</name>
<proteinExistence type="predicted"/>
<accession>A0ACC3BKG0</accession>
<protein>
    <submittedName>
        <fullName evidence="1">Uncharacterized protein</fullName>
    </submittedName>
</protein>
<comment type="caution">
    <text evidence="1">The sequence shown here is derived from an EMBL/GenBank/DDBJ whole genome shotgun (WGS) entry which is preliminary data.</text>
</comment>
<gene>
    <name evidence="1" type="ORF">I4F81_000706</name>
</gene>
<organism evidence="1 2">
    <name type="scientific">Pyropia yezoensis</name>
    <name type="common">Susabi-nori</name>
    <name type="synonym">Porphyra yezoensis</name>
    <dbReference type="NCBI Taxonomy" id="2788"/>
    <lineage>
        <taxon>Eukaryota</taxon>
        <taxon>Rhodophyta</taxon>
        <taxon>Bangiophyceae</taxon>
        <taxon>Bangiales</taxon>
        <taxon>Bangiaceae</taxon>
        <taxon>Pyropia</taxon>
    </lineage>
</organism>
<sequence>MAPRPRRLINPPRWLLRLAQDETVPAPTRAIARQTFDAPNYSHQYKLDLQALRRLARRIYGASTLIQLPVPAGSTAAGPPASPVAATVAGEPPPAAAQAPAAPPPRLPSRPASPPLAEATAATAARAVAVAVLTPR</sequence>
<evidence type="ECO:0000313" key="1">
    <source>
        <dbReference type="EMBL" id="KAK1858093.1"/>
    </source>
</evidence>
<evidence type="ECO:0000313" key="2">
    <source>
        <dbReference type="Proteomes" id="UP000798662"/>
    </source>
</evidence>